<accession>V5EXR8</accession>
<dbReference type="Proteomes" id="UP000019377">
    <property type="component" value="Unassembled WGS sequence"/>
</dbReference>
<dbReference type="SUPFAM" id="SSF75304">
    <property type="entry name" value="Amidase signature (AS) enzymes"/>
    <property type="match status" value="1"/>
</dbReference>
<gene>
    <name evidence="7" type="ORF">PSEUBRA_SCAF20g03111</name>
</gene>
<reference evidence="8" key="1">
    <citation type="journal article" date="2013" name="Genome Announc.">
        <title>Draft genome sequence of Pseudozyma brasiliensis sp. nov. strain GHG001, a high producer of endo-1,4-xylanase isolated from an insect pest of sugarcane.</title>
        <authorList>
            <person name="Oliveira J.V.D.C."/>
            <person name="dos Santos R.A.C."/>
            <person name="Borges T.A."/>
            <person name="Riano-Pachon D.M."/>
            <person name="Goldman G.H."/>
        </authorList>
    </citation>
    <scope>NUCLEOTIDE SEQUENCE [LARGE SCALE GENOMIC DNA]</scope>
    <source>
        <strain evidence="8">GHG001</strain>
    </source>
</reference>
<dbReference type="InterPro" id="IPR020556">
    <property type="entry name" value="Amidase_CS"/>
</dbReference>
<name>V5EXR8_KALBG</name>
<dbReference type="AlphaFoldDB" id="V5EXR8"/>
<dbReference type="GeneID" id="27418927"/>
<dbReference type="InterPro" id="IPR023631">
    <property type="entry name" value="Amidase_dom"/>
</dbReference>
<dbReference type="PROSITE" id="PS00571">
    <property type="entry name" value="AMIDASES"/>
    <property type="match status" value="1"/>
</dbReference>
<feature type="domain" description="Amidase" evidence="6">
    <location>
        <begin position="76"/>
        <end position="262"/>
    </location>
</feature>
<dbReference type="STRING" id="1365824.V5EXR8"/>
<dbReference type="GO" id="GO:0004040">
    <property type="term" value="F:amidase activity"/>
    <property type="evidence" value="ECO:0007669"/>
    <property type="project" value="UniProtKB-EC"/>
</dbReference>
<comment type="catalytic activity">
    <reaction evidence="1">
        <text>a monocarboxylic acid amide + H2O = a monocarboxylate + NH4(+)</text>
        <dbReference type="Rhea" id="RHEA:12020"/>
        <dbReference type="ChEBI" id="CHEBI:15377"/>
        <dbReference type="ChEBI" id="CHEBI:28938"/>
        <dbReference type="ChEBI" id="CHEBI:35757"/>
        <dbReference type="ChEBI" id="CHEBI:83628"/>
        <dbReference type="EC" id="3.5.1.4"/>
    </reaction>
</comment>
<feature type="compositionally biased region" description="Basic and acidic residues" evidence="5">
    <location>
        <begin position="594"/>
        <end position="622"/>
    </location>
</feature>
<feature type="compositionally biased region" description="Polar residues" evidence="5">
    <location>
        <begin position="187"/>
        <end position="198"/>
    </location>
</feature>
<dbReference type="OrthoDB" id="167809at2759"/>
<feature type="region of interest" description="Disordered" evidence="5">
    <location>
        <begin position="187"/>
        <end position="221"/>
    </location>
</feature>
<dbReference type="HOGENOM" id="CLU_030746_0_0_1"/>
<dbReference type="eggNOG" id="KOG1212">
    <property type="taxonomic scope" value="Eukaryota"/>
</dbReference>
<evidence type="ECO:0000313" key="7">
    <source>
        <dbReference type="EMBL" id="EST07339.1"/>
    </source>
</evidence>
<dbReference type="EC" id="3.5.1.4" evidence="3"/>
<evidence type="ECO:0000259" key="6">
    <source>
        <dbReference type="Pfam" id="PF01425"/>
    </source>
</evidence>
<keyword evidence="4" id="KW-0378">Hydrolase</keyword>
<dbReference type="Pfam" id="PF01425">
    <property type="entry name" value="Amidase"/>
    <property type="match status" value="1"/>
</dbReference>
<sequence length="645" mass="71449">MANSKIARGDFRNPCPDLKNPAAKTAVDSLLSTVKEAHERFGDPTAEDHEIASLPLEAIQERIVFDQDGLTVTRVLEARIRLTIQASLATHCLTAFPYERALEEAADLDRDYDYDDPQEIIDCYPLYGLIFSVKDCIHVEGLPTTLGCSSRAGHNESATAQMVQEMIDAGAVMIAKTTAPQLMMSNTTQSPLWGTTRSPLEPSADAENQEQEFQVGGSSGGEASLVSMGGSHIGIGTDMGGSVRQPACLNELYGYKFPSQPRKFRWKLPTDFMTGLPHTTVPATAPGLLAKNFWTLKAVADHLNGAKYENVEELTSEDFEDILDEWAIPVPEDLGNNPRIVYTAQQSSPELQGLMDWLVGYLRNMSYSNRLAHPDSIDKLGDVDVEAWGEVWTEHAKEHGFDHARAMLGDDPLIKRTLFDESRLSTTKGCKADDWRPDSAKLEELKKTFLRQAGLDGPVNSDEGPENVILLTPTYVLGGPVQNKAFVELDDAGLSEIWCQIFNLLDWPAVSICIPDVPRIRRSKFRQTAADSPKWAKHLPGHIDDGEPEGRLPHLSVQLATYPGNELALLDYADRLCNLSKWTPEDYQLADQELARSDPRGHARVHKLDKDGADEEKRKADDGSETISTDQEPQQKRSRNDTDTN</sequence>
<evidence type="ECO:0000256" key="4">
    <source>
        <dbReference type="ARBA" id="ARBA00022801"/>
    </source>
</evidence>
<feature type="region of interest" description="Disordered" evidence="5">
    <location>
        <begin position="594"/>
        <end position="645"/>
    </location>
</feature>
<proteinExistence type="inferred from homology"/>
<keyword evidence="8" id="KW-1185">Reference proteome</keyword>
<evidence type="ECO:0000256" key="5">
    <source>
        <dbReference type="SAM" id="MobiDB-lite"/>
    </source>
</evidence>
<feature type="compositionally biased region" description="Basic and acidic residues" evidence="5">
    <location>
        <begin position="633"/>
        <end position="645"/>
    </location>
</feature>
<dbReference type="InterPro" id="IPR036928">
    <property type="entry name" value="AS_sf"/>
</dbReference>
<evidence type="ECO:0000256" key="3">
    <source>
        <dbReference type="ARBA" id="ARBA00012922"/>
    </source>
</evidence>
<comment type="similarity">
    <text evidence="2">Belongs to the amidase family.</text>
</comment>
<dbReference type="PANTHER" id="PTHR46072:SF11">
    <property type="entry name" value="AMIDASE-RELATED"/>
    <property type="match status" value="1"/>
</dbReference>
<evidence type="ECO:0000256" key="2">
    <source>
        <dbReference type="ARBA" id="ARBA00009199"/>
    </source>
</evidence>
<evidence type="ECO:0000313" key="8">
    <source>
        <dbReference type="Proteomes" id="UP000019377"/>
    </source>
</evidence>
<evidence type="ECO:0000256" key="1">
    <source>
        <dbReference type="ARBA" id="ARBA00001311"/>
    </source>
</evidence>
<organism evidence="7 8">
    <name type="scientific">Kalmanozyma brasiliensis (strain GHG001)</name>
    <name type="common">Yeast</name>
    <name type="synonym">Pseudozyma brasiliensis</name>
    <dbReference type="NCBI Taxonomy" id="1365824"/>
    <lineage>
        <taxon>Eukaryota</taxon>
        <taxon>Fungi</taxon>
        <taxon>Dikarya</taxon>
        <taxon>Basidiomycota</taxon>
        <taxon>Ustilaginomycotina</taxon>
        <taxon>Ustilaginomycetes</taxon>
        <taxon>Ustilaginales</taxon>
        <taxon>Ustilaginaceae</taxon>
        <taxon>Kalmanozyma</taxon>
    </lineage>
</organism>
<dbReference type="Gene3D" id="3.90.1300.10">
    <property type="entry name" value="Amidase signature (AS) domain"/>
    <property type="match status" value="1"/>
</dbReference>
<protein>
    <recommendedName>
        <fullName evidence="3">amidase</fullName>
        <ecNumber evidence="3">3.5.1.4</ecNumber>
    </recommendedName>
</protein>
<dbReference type="PANTHER" id="PTHR46072">
    <property type="entry name" value="AMIDASE-RELATED-RELATED"/>
    <property type="match status" value="1"/>
</dbReference>
<dbReference type="EMBL" id="KI545863">
    <property type="protein sequence ID" value="EST07339.1"/>
    <property type="molecule type" value="Genomic_DNA"/>
</dbReference>
<dbReference type="OMA" id="WTEHAKE"/>